<dbReference type="NCBIfam" id="TIGR02095">
    <property type="entry name" value="glgA"/>
    <property type="match status" value="1"/>
</dbReference>
<dbReference type="PANTHER" id="PTHR45825:SF11">
    <property type="entry name" value="ALPHA AMYLASE DOMAIN-CONTAINING PROTEIN"/>
    <property type="match status" value="1"/>
</dbReference>
<dbReference type="InterPro" id="IPR001296">
    <property type="entry name" value="Glyco_trans_1"/>
</dbReference>
<sequence length="494" mass="54186">MGKSAIQNPLNIVIVSSEAVPYAKTGGLADVAGALPMALAEIGHNVSLFIPLYKAVDKKAHSVKSLGKSVSVPVSARIETGALYRAGNGVYDTYFIGHEGYFDRDELYNTVKGDYPDNIERFAFFNLSVLEAIRKLGLKPDLIHVNDWQTSLIPVYLKARYRNDPALGSAASLLTIHNLGYQGRFDASQWHLLGLGWDELYNVAGLEYFGGINLLKGGILFADMISTVSKTYAEQIQGPAQGAGLDRLLRGRSSNLCGVLNGIDDKEWNPAIDPFITARYSDKDLGGKKICKEKLLEELKLDQGPQPVLAMVTRLTEQKGIDLLLGCLDRLMSKEIKLVILGSGQSKYEKALGKIGSRYPGRASARIGFDSNLSHRIIAGADIFLMPSRYEPCGLTQMYALAYGTAPLVRATGGLNDTVTGFDPKTGSGNGFKFDEYTQGALYRKICEALDFFNGRPEQWVKLMKRGMTENHSWADSARKYERLYKRAIGSAGK</sequence>
<dbReference type="HAMAP" id="MF_00484">
    <property type="entry name" value="Glycogen_synth"/>
    <property type="match status" value="1"/>
</dbReference>
<dbReference type="InterPro" id="IPR013534">
    <property type="entry name" value="Starch_synth_cat_dom"/>
</dbReference>
<keyword evidence="5 8" id="KW-0808">Transferase</keyword>
<dbReference type="EMBL" id="UOGB01000007">
    <property type="protein sequence ID" value="VAX15144.1"/>
    <property type="molecule type" value="Genomic_DNA"/>
</dbReference>
<evidence type="ECO:0000256" key="5">
    <source>
        <dbReference type="ARBA" id="ARBA00022679"/>
    </source>
</evidence>
<keyword evidence="4 8" id="KW-0328">Glycosyltransferase</keyword>
<proteinExistence type="inferred from homology"/>
<dbReference type="NCBIfam" id="NF001899">
    <property type="entry name" value="PRK00654.1-2"/>
    <property type="match status" value="1"/>
</dbReference>
<name>A0A3B1BTG9_9ZZZZ</name>
<evidence type="ECO:0000256" key="3">
    <source>
        <dbReference type="ARBA" id="ARBA00012588"/>
    </source>
</evidence>
<feature type="domain" description="Starch synthase catalytic" evidence="7">
    <location>
        <begin position="11"/>
        <end position="250"/>
    </location>
</feature>
<dbReference type="SUPFAM" id="SSF53756">
    <property type="entry name" value="UDP-Glycosyltransferase/glycogen phosphorylase"/>
    <property type="match status" value="1"/>
</dbReference>
<dbReference type="GO" id="GO:0004373">
    <property type="term" value="F:alpha-1,4-glucan glucosyltransferase (UDP-glucose donor) activity"/>
    <property type="evidence" value="ECO:0007669"/>
    <property type="project" value="InterPro"/>
</dbReference>
<dbReference type="EC" id="2.4.1.21" evidence="3"/>
<dbReference type="AlphaFoldDB" id="A0A3B1BTG9"/>
<comment type="similarity">
    <text evidence="2">Belongs to the glycosyltransferase 1 family. Bacterial/plant glycogen synthase subfamily.</text>
</comment>
<feature type="domain" description="Glycosyl transferase family 1" evidence="6">
    <location>
        <begin position="304"/>
        <end position="450"/>
    </location>
</feature>
<evidence type="ECO:0000256" key="1">
    <source>
        <dbReference type="ARBA" id="ARBA00001478"/>
    </source>
</evidence>
<comment type="catalytic activity">
    <reaction evidence="1">
        <text>[(1-&gt;4)-alpha-D-glucosyl](n) + ADP-alpha-D-glucose = [(1-&gt;4)-alpha-D-glucosyl](n+1) + ADP + H(+)</text>
        <dbReference type="Rhea" id="RHEA:18189"/>
        <dbReference type="Rhea" id="RHEA-COMP:9584"/>
        <dbReference type="Rhea" id="RHEA-COMP:9587"/>
        <dbReference type="ChEBI" id="CHEBI:15378"/>
        <dbReference type="ChEBI" id="CHEBI:15444"/>
        <dbReference type="ChEBI" id="CHEBI:57498"/>
        <dbReference type="ChEBI" id="CHEBI:456216"/>
        <dbReference type="EC" id="2.4.1.21"/>
    </reaction>
</comment>
<dbReference type="Pfam" id="PF00534">
    <property type="entry name" value="Glycos_transf_1"/>
    <property type="match status" value="1"/>
</dbReference>
<dbReference type="GO" id="GO:0009011">
    <property type="term" value="F:alpha-1,4-glucan glucosyltransferase (ADP-glucose donor) activity"/>
    <property type="evidence" value="ECO:0007669"/>
    <property type="project" value="UniProtKB-EC"/>
</dbReference>
<dbReference type="PANTHER" id="PTHR45825">
    <property type="entry name" value="GRANULE-BOUND STARCH SYNTHASE 1, CHLOROPLASTIC/AMYLOPLASTIC"/>
    <property type="match status" value="1"/>
</dbReference>
<evidence type="ECO:0000256" key="4">
    <source>
        <dbReference type="ARBA" id="ARBA00022676"/>
    </source>
</evidence>
<dbReference type="InterPro" id="IPR011835">
    <property type="entry name" value="GS/SS"/>
</dbReference>
<dbReference type="Gene3D" id="3.40.50.2000">
    <property type="entry name" value="Glycogen Phosphorylase B"/>
    <property type="match status" value="2"/>
</dbReference>
<dbReference type="CDD" id="cd03791">
    <property type="entry name" value="GT5_Glycogen_synthase_DULL1-like"/>
    <property type="match status" value="1"/>
</dbReference>
<reference evidence="8" key="1">
    <citation type="submission" date="2018-06" db="EMBL/GenBank/DDBJ databases">
        <authorList>
            <person name="Zhirakovskaya E."/>
        </authorList>
    </citation>
    <scope>NUCLEOTIDE SEQUENCE</scope>
</reference>
<gene>
    <name evidence="8" type="ORF">MNBD_NITROSPINAE03-299</name>
</gene>
<accession>A0A3B1BTG9</accession>
<evidence type="ECO:0000313" key="8">
    <source>
        <dbReference type="EMBL" id="VAX15144.1"/>
    </source>
</evidence>
<protein>
    <recommendedName>
        <fullName evidence="3">starch synthase</fullName>
        <ecNumber evidence="3">2.4.1.21</ecNumber>
    </recommendedName>
</protein>
<evidence type="ECO:0000259" key="6">
    <source>
        <dbReference type="Pfam" id="PF00534"/>
    </source>
</evidence>
<evidence type="ECO:0000256" key="2">
    <source>
        <dbReference type="ARBA" id="ARBA00010281"/>
    </source>
</evidence>
<organism evidence="8">
    <name type="scientific">hydrothermal vent metagenome</name>
    <dbReference type="NCBI Taxonomy" id="652676"/>
    <lineage>
        <taxon>unclassified sequences</taxon>
        <taxon>metagenomes</taxon>
        <taxon>ecological metagenomes</taxon>
    </lineage>
</organism>
<evidence type="ECO:0000259" key="7">
    <source>
        <dbReference type="Pfam" id="PF08323"/>
    </source>
</evidence>
<dbReference type="Pfam" id="PF08323">
    <property type="entry name" value="Glyco_transf_5"/>
    <property type="match status" value="1"/>
</dbReference>